<evidence type="ECO:0000313" key="6">
    <source>
        <dbReference type="EMBL" id="RZM82759.1"/>
    </source>
</evidence>
<dbReference type="AlphaFoldDB" id="A0A4Q7ELS8"/>
<evidence type="ECO:0000259" key="5">
    <source>
        <dbReference type="Pfam" id="PF04085"/>
    </source>
</evidence>
<dbReference type="RefSeq" id="WP_044151089.1">
    <property type="nucleotide sequence ID" value="NZ_QVFV01000001.1"/>
</dbReference>
<dbReference type="GO" id="GO:0005886">
    <property type="term" value="C:plasma membrane"/>
    <property type="evidence" value="ECO:0007669"/>
    <property type="project" value="TreeGrafter"/>
</dbReference>
<evidence type="ECO:0000256" key="4">
    <source>
        <dbReference type="ARBA" id="ARBA00032089"/>
    </source>
</evidence>
<keyword evidence="3" id="KW-0133">Cell shape</keyword>
<comment type="similarity">
    <text evidence="1">Belongs to the MreC family.</text>
</comment>
<feature type="domain" description="Rod shape-determining protein MreC beta-barrel core" evidence="5">
    <location>
        <begin position="98"/>
        <end position="242"/>
    </location>
</feature>
<comment type="caution">
    <text evidence="6">The sequence shown here is derived from an EMBL/GenBank/DDBJ whole genome shotgun (WGS) entry which is preliminary data.</text>
</comment>
<dbReference type="InterPro" id="IPR042177">
    <property type="entry name" value="Cell/Rod_1"/>
</dbReference>
<dbReference type="InterPro" id="IPR042175">
    <property type="entry name" value="Cell/Rod_MreC_2"/>
</dbReference>
<protein>
    <recommendedName>
        <fullName evidence="2">Cell shape-determining protein MreC</fullName>
    </recommendedName>
    <alternativeName>
        <fullName evidence="4">Cell shape protein MreC</fullName>
    </alternativeName>
</protein>
<dbReference type="Gene3D" id="2.40.10.340">
    <property type="entry name" value="Rod shape-determining protein MreC, domain 1"/>
    <property type="match status" value="1"/>
</dbReference>
<dbReference type="EMBL" id="QVFV01000001">
    <property type="protein sequence ID" value="RZM82759.1"/>
    <property type="molecule type" value="Genomic_DNA"/>
</dbReference>
<dbReference type="InterPro" id="IPR007221">
    <property type="entry name" value="MreC"/>
</dbReference>
<evidence type="ECO:0000256" key="2">
    <source>
        <dbReference type="ARBA" id="ARBA00013855"/>
    </source>
</evidence>
<name>A0A4Q7ELS8_9CYAN</name>
<sequence length="277" mass="30366">MFALRRWWNQYALKTGLVVLVIVAALGMRDSGGAVIYEMYRWVTRPFHPGPSREAMLQSSYAQELQQRLVELESQNRSLRQIVEGESSLPAEGVSAAVIGRSAGDWWQQIIISRGEQDGITLDDVVTGPGGLVGRVIAVSPNSSRVLLVSDPTSRVGARISRSRATGYIQGTMGQQVVLEFFDKDPDVKVGDVVTTSAYSKLFPQDIPIGRVVALDLAKSPAPEVTVELTAPLSIVEWVEVIPFAPKDITIPEARDTLQEVIPNRQEENEAEGDRTP</sequence>
<evidence type="ECO:0000256" key="3">
    <source>
        <dbReference type="ARBA" id="ARBA00022960"/>
    </source>
</evidence>
<evidence type="ECO:0000313" key="7">
    <source>
        <dbReference type="Proteomes" id="UP000292459"/>
    </source>
</evidence>
<dbReference type="NCBIfam" id="TIGR00219">
    <property type="entry name" value="mreC"/>
    <property type="match status" value="1"/>
</dbReference>
<keyword evidence="7" id="KW-1185">Reference proteome</keyword>
<dbReference type="PANTHER" id="PTHR34138:SF1">
    <property type="entry name" value="CELL SHAPE-DETERMINING PROTEIN MREC"/>
    <property type="match status" value="1"/>
</dbReference>
<reference evidence="6 7" key="1">
    <citation type="submission" date="2018-11" db="EMBL/GenBank/DDBJ databases">
        <title>Whole genome sequencing of an environmental sample.</title>
        <authorList>
            <person name="Sarangi A.N."/>
            <person name="Singh D."/>
            <person name="Tripathy S."/>
        </authorList>
    </citation>
    <scope>NUCLEOTIDE SEQUENCE [LARGE SCALE GENOMIC DNA]</scope>
    <source>
        <strain evidence="6 7">Lakshadweep</strain>
    </source>
</reference>
<evidence type="ECO:0000256" key="1">
    <source>
        <dbReference type="ARBA" id="ARBA00009369"/>
    </source>
</evidence>
<proteinExistence type="inferred from homology"/>
<dbReference type="NCBIfam" id="NF010527">
    <property type="entry name" value="PRK13922.6-2"/>
    <property type="match status" value="1"/>
</dbReference>
<dbReference type="PANTHER" id="PTHR34138">
    <property type="entry name" value="CELL SHAPE-DETERMINING PROTEIN MREC"/>
    <property type="match status" value="1"/>
</dbReference>
<dbReference type="OrthoDB" id="9792313at2"/>
<organism evidence="6 7">
    <name type="scientific">Leptolyngbya iicbica LK</name>
    <dbReference type="NCBI Taxonomy" id="2294035"/>
    <lineage>
        <taxon>Bacteria</taxon>
        <taxon>Bacillati</taxon>
        <taxon>Cyanobacteriota</taxon>
        <taxon>Cyanophyceae</taxon>
        <taxon>Leptolyngbyales</taxon>
        <taxon>Leptolyngbyaceae</taxon>
        <taxon>Leptolyngbya group</taxon>
        <taxon>Leptolyngbya</taxon>
        <taxon>Leptolyngbya iicbica</taxon>
    </lineage>
</organism>
<gene>
    <name evidence="6" type="primary">mreC</name>
    <name evidence="6" type="ORF">DYY88_05940</name>
</gene>
<dbReference type="Proteomes" id="UP000292459">
    <property type="component" value="Unassembled WGS sequence"/>
</dbReference>
<dbReference type="Gene3D" id="2.40.10.350">
    <property type="entry name" value="Rod shape-determining protein MreC, domain 2"/>
    <property type="match status" value="1"/>
</dbReference>
<dbReference type="InterPro" id="IPR055342">
    <property type="entry name" value="MreC_beta-barrel_core"/>
</dbReference>
<dbReference type="GO" id="GO:0008360">
    <property type="term" value="P:regulation of cell shape"/>
    <property type="evidence" value="ECO:0007669"/>
    <property type="project" value="UniProtKB-KW"/>
</dbReference>
<dbReference type="Pfam" id="PF04085">
    <property type="entry name" value="MreC"/>
    <property type="match status" value="1"/>
</dbReference>
<accession>A0A4Q7ELS8</accession>